<dbReference type="InterPro" id="IPR046461">
    <property type="entry name" value="TerL_ATPase"/>
</dbReference>
<evidence type="ECO:0000259" key="1">
    <source>
        <dbReference type="Pfam" id="PF03354"/>
    </source>
</evidence>
<dbReference type="Gene3D" id="3.40.50.300">
    <property type="entry name" value="P-loop containing nucleotide triphosphate hydrolases"/>
    <property type="match status" value="1"/>
</dbReference>
<dbReference type="InterPro" id="IPR005021">
    <property type="entry name" value="Terminase_largesu-like"/>
</dbReference>
<dbReference type="Pfam" id="PF20441">
    <property type="entry name" value="TerL_nuclease"/>
    <property type="match status" value="1"/>
</dbReference>
<gene>
    <name evidence="3" type="ORF">H9945_01240</name>
</gene>
<name>A0A9D2S2N8_9FIRM</name>
<dbReference type="Pfam" id="PF03354">
    <property type="entry name" value="TerL_ATPase"/>
    <property type="match status" value="1"/>
</dbReference>
<evidence type="ECO:0000259" key="2">
    <source>
        <dbReference type="Pfam" id="PF20441"/>
    </source>
</evidence>
<reference evidence="3" key="1">
    <citation type="journal article" date="2021" name="PeerJ">
        <title>Extensive microbial diversity within the chicken gut microbiome revealed by metagenomics and culture.</title>
        <authorList>
            <person name="Gilroy R."/>
            <person name="Ravi A."/>
            <person name="Getino M."/>
            <person name="Pursley I."/>
            <person name="Horton D.L."/>
            <person name="Alikhan N.F."/>
            <person name="Baker D."/>
            <person name="Gharbi K."/>
            <person name="Hall N."/>
            <person name="Watson M."/>
            <person name="Adriaenssens E.M."/>
            <person name="Foster-Nyarko E."/>
            <person name="Jarju S."/>
            <person name="Secka A."/>
            <person name="Antonio M."/>
            <person name="Oren A."/>
            <person name="Chaudhuri R.R."/>
            <person name="La Ragione R."/>
            <person name="Hildebrand F."/>
            <person name="Pallen M.J."/>
        </authorList>
    </citation>
    <scope>NUCLEOTIDE SEQUENCE</scope>
    <source>
        <strain evidence="3">ChiBcec8-13705</strain>
    </source>
</reference>
<dbReference type="AlphaFoldDB" id="A0A9D2S2N8"/>
<reference evidence="3" key="2">
    <citation type="submission" date="2021-04" db="EMBL/GenBank/DDBJ databases">
        <authorList>
            <person name="Gilroy R."/>
        </authorList>
    </citation>
    <scope>NUCLEOTIDE SEQUENCE</scope>
    <source>
        <strain evidence="3">ChiBcec8-13705</strain>
    </source>
</reference>
<organism evidence="3 4">
    <name type="scientific">Candidatus Gemmiger avicola</name>
    <dbReference type="NCBI Taxonomy" id="2838605"/>
    <lineage>
        <taxon>Bacteria</taxon>
        <taxon>Bacillati</taxon>
        <taxon>Bacillota</taxon>
        <taxon>Clostridia</taxon>
        <taxon>Eubacteriales</taxon>
        <taxon>Gemmiger</taxon>
    </lineage>
</organism>
<sequence length="550" mass="62324">MNNFILQYYQAIKDGTEVVGRWVLLWYEYVVQGLQAGQFCFDAKKAGKAIRFIENFCRHHEGALAPQLIKLELWQKAFVSVVFGVLDENGRRQFREVILIVARKNGKTLFAAAIAVYCMIMDGEYGARIYFAAPKLEQASICYDAFYQMLTKEPELDELIKKRRSDIYVAESNSSAKELAFNSKKSDGLNISLCVADEIASWPGVQGLRMYEVIASSFGARAQPLLLSISTAGYINEGIYDELIKRATRLLLGNSKEKRLAPFLYMIDDVEKWNDINELRKSNPNLGVSVSVDYMLEEIAKAEGSRSKKAEFLTKYCNIKQSSSQAWLEAQVVEQTAGPALKMEDFRDCYCVGGIDLSQTTDLTACTAVIERGGELYVFAHFFLPAEKLEEAAERDGLPYSIYVQRGLLTPSGENFVDYHDCFDWFRRLIEQYQIYPLQVGYDRYSAQYLVQDMQQYGFHMDDVFQGYNLTPVIRETEGLLKDGRIHIGDNDLLKVHLLDMAVKTDSESGRCKPVKLNPTAHIDGGAALLDAMTVRQKYYAEIGEQLKNA</sequence>
<dbReference type="Proteomes" id="UP000886803">
    <property type="component" value="Unassembled WGS sequence"/>
</dbReference>
<evidence type="ECO:0000313" key="3">
    <source>
        <dbReference type="EMBL" id="HJB41106.1"/>
    </source>
</evidence>
<dbReference type="PANTHER" id="PTHR41287">
    <property type="match status" value="1"/>
</dbReference>
<dbReference type="PANTHER" id="PTHR41287:SF1">
    <property type="entry name" value="PROTEIN YMFN"/>
    <property type="match status" value="1"/>
</dbReference>
<proteinExistence type="predicted"/>
<evidence type="ECO:0000313" key="4">
    <source>
        <dbReference type="Proteomes" id="UP000886803"/>
    </source>
</evidence>
<feature type="domain" description="Terminase large subunit-like ATPase" evidence="1">
    <location>
        <begin position="74"/>
        <end position="247"/>
    </location>
</feature>
<protein>
    <submittedName>
        <fullName evidence="3">Terminase large subunit</fullName>
    </submittedName>
</protein>
<dbReference type="GO" id="GO:0004519">
    <property type="term" value="F:endonuclease activity"/>
    <property type="evidence" value="ECO:0007669"/>
    <property type="project" value="InterPro"/>
</dbReference>
<dbReference type="EMBL" id="DWYG01000013">
    <property type="protein sequence ID" value="HJB41106.1"/>
    <property type="molecule type" value="Genomic_DNA"/>
</dbReference>
<feature type="domain" description="Terminase large subunit-like endonuclease" evidence="2">
    <location>
        <begin position="263"/>
        <end position="535"/>
    </location>
</feature>
<accession>A0A9D2S2N8</accession>
<dbReference type="InterPro" id="IPR046462">
    <property type="entry name" value="TerL_nuclease"/>
</dbReference>
<dbReference type="InterPro" id="IPR027417">
    <property type="entry name" value="P-loop_NTPase"/>
</dbReference>
<comment type="caution">
    <text evidence="3">The sequence shown here is derived from an EMBL/GenBank/DDBJ whole genome shotgun (WGS) entry which is preliminary data.</text>
</comment>